<evidence type="ECO:0000313" key="2">
    <source>
        <dbReference type="Proteomes" id="UP000538292"/>
    </source>
</evidence>
<protein>
    <submittedName>
        <fullName evidence="1">Uncharacterized protein</fullName>
    </submittedName>
</protein>
<reference evidence="1 2" key="1">
    <citation type="submission" date="2020-07" db="EMBL/GenBank/DDBJ databases">
        <title>Thermoactinomyces phylogeny.</title>
        <authorList>
            <person name="Dunlap C."/>
        </authorList>
    </citation>
    <scope>NUCLEOTIDE SEQUENCE [LARGE SCALE GENOMIC DNA]</scope>
    <source>
        <strain evidence="1 2">AMNI-1</strain>
    </source>
</reference>
<keyword evidence="2" id="KW-1185">Reference proteome</keyword>
<gene>
    <name evidence="1" type="ORF">H2C83_05435</name>
</gene>
<name>A0A7W1XRG0_9BACL</name>
<dbReference type="Proteomes" id="UP000538292">
    <property type="component" value="Unassembled WGS sequence"/>
</dbReference>
<evidence type="ECO:0000313" key="1">
    <source>
        <dbReference type="EMBL" id="MBA4601770.1"/>
    </source>
</evidence>
<organism evidence="1 2">
    <name type="scientific">Thermoactinomyces mirandus</name>
    <dbReference type="NCBI Taxonomy" id="2756294"/>
    <lineage>
        <taxon>Bacteria</taxon>
        <taxon>Bacillati</taxon>
        <taxon>Bacillota</taxon>
        <taxon>Bacilli</taxon>
        <taxon>Bacillales</taxon>
        <taxon>Thermoactinomycetaceae</taxon>
        <taxon>Thermoactinomyces</taxon>
    </lineage>
</organism>
<accession>A0A7W1XRG0</accession>
<sequence>MLKVQVEGQMEKVQPFLSDLKQRSQIELLKNETKIHEEEGIRVICYVDHNPEKRVKTVQLSTIDGNKIQLPLMDLIQVEMDKGKKIITGRSFDIFGS</sequence>
<comment type="caution">
    <text evidence="1">The sequence shown here is derived from an EMBL/GenBank/DDBJ whole genome shotgun (WGS) entry which is preliminary data.</text>
</comment>
<proteinExistence type="predicted"/>
<dbReference type="RefSeq" id="WP_181738608.1">
    <property type="nucleotide sequence ID" value="NZ_JACEOL010000018.1"/>
</dbReference>
<dbReference type="EMBL" id="JACEOL010000018">
    <property type="protein sequence ID" value="MBA4601770.1"/>
    <property type="molecule type" value="Genomic_DNA"/>
</dbReference>
<dbReference type="AlphaFoldDB" id="A0A7W1XRG0"/>